<evidence type="ECO:0000256" key="16">
    <source>
        <dbReference type="ARBA" id="ARBA00023273"/>
    </source>
</evidence>
<dbReference type="GeneTree" id="ENSGT00940000154222"/>
<evidence type="ECO:0000313" key="24">
    <source>
        <dbReference type="Ensembl" id="ENSEBUP00000026643.1"/>
    </source>
</evidence>
<keyword evidence="18" id="KW-0137">Centromere</keyword>
<evidence type="ECO:0000256" key="10">
    <source>
        <dbReference type="ARBA" id="ARBA00022776"/>
    </source>
</evidence>
<comment type="similarity">
    <text evidence="19 20">Belongs to the TRAFAC class TrmE-Era-EngA-EngB-Septin-like GTPase superfamily. Septin GTPase family.</text>
</comment>
<evidence type="ECO:0000259" key="23">
    <source>
        <dbReference type="PROSITE" id="PS51719"/>
    </source>
</evidence>
<comment type="subcellular location">
    <subcellularLocation>
        <location evidence="5">Chromosome</location>
        <location evidence="5">Centromere</location>
        <location evidence="5">Kinetochore</location>
    </subcellularLocation>
    <subcellularLocation>
        <location evidence="4">Cleavage furrow</location>
    </subcellularLocation>
    <subcellularLocation>
        <location evidence="3">Cytoplasm</location>
        <location evidence="3">Cytoskeleton</location>
        <location evidence="3">Cilium axoneme</location>
    </subcellularLocation>
    <subcellularLocation>
        <location evidence="1">Cytoplasm</location>
        <location evidence="1">Cytoskeleton</location>
        <location evidence="1">Spindle</location>
    </subcellularLocation>
    <subcellularLocation>
        <location evidence="2">Midbody</location>
    </subcellularLocation>
</comment>
<dbReference type="InterPro" id="IPR030379">
    <property type="entry name" value="G_SEPTIN_dom"/>
</dbReference>
<dbReference type="PROSITE" id="PS51719">
    <property type="entry name" value="G_SEPTIN"/>
    <property type="match status" value="1"/>
</dbReference>
<dbReference type="GO" id="GO:0000776">
    <property type="term" value="C:kinetochore"/>
    <property type="evidence" value="ECO:0007669"/>
    <property type="project" value="UniProtKB-KW"/>
</dbReference>
<dbReference type="GO" id="GO:0030496">
    <property type="term" value="C:midbody"/>
    <property type="evidence" value="ECO:0007669"/>
    <property type="project" value="UniProtKB-SubCell"/>
</dbReference>
<protein>
    <recommendedName>
        <fullName evidence="19">Septin</fullName>
    </recommendedName>
</protein>
<evidence type="ECO:0000256" key="1">
    <source>
        <dbReference type="ARBA" id="ARBA00004186"/>
    </source>
</evidence>
<evidence type="ECO:0000256" key="17">
    <source>
        <dbReference type="ARBA" id="ARBA00023306"/>
    </source>
</evidence>
<evidence type="ECO:0000256" key="4">
    <source>
        <dbReference type="ARBA" id="ARBA00004626"/>
    </source>
</evidence>
<keyword evidence="16" id="KW-0966">Cell projection</keyword>
<evidence type="ECO:0000256" key="8">
    <source>
        <dbReference type="ARBA" id="ARBA00022618"/>
    </source>
</evidence>
<dbReference type="InterPro" id="IPR027417">
    <property type="entry name" value="P-loop_NTPase"/>
</dbReference>
<keyword evidence="13" id="KW-0969">Cilium</keyword>
<dbReference type="CDD" id="cd01850">
    <property type="entry name" value="CDC_Septin"/>
    <property type="match status" value="1"/>
</dbReference>
<evidence type="ECO:0000256" key="13">
    <source>
        <dbReference type="ARBA" id="ARBA00023069"/>
    </source>
</evidence>
<evidence type="ECO:0000256" key="11">
    <source>
        <dbReference type="ARBA" id="ARBA00022838"/>
    </source>
</evidence>
<keyword evidence="9 20" id="KW-0547">Nucleotide-binding</keyword>
<keyword evidence="6" id="KW-0158">Chromosome</keyword>
<dbReference type="PIRSF" id="PIRSF006698">
    <property type="entry name" value="Septin"/>
    <property type="match status" value="1"/>
</dbReference>
<dbReference type="InterPro" id="IPR016491">
    <property type="entry name" value="Septin"/>
</dbReference>
<evidence type="ECO:0000256" key="2">
    <source>
        <dbReference type="ARBA" id="ARBA00004214"/>
    </source>
</evidence>
<evidence type="ECO:0000256" key="3">
    <source>
        <dbReference type="ARBA" id="ARBA00004430"/>
    </source>
</evidence>
<keyword evidence="11" id="KW-0995">Kinetochore</keyword>
<feature type="domain" description="Septin-type G" evidence="23">
    <location>
        <begin position="32"/>
        <end position="301"/>
    </location>
</feature>
<evidence type="ECO:0000256" key="20">
    <source>
        <dbReference type="RuleBase" id="RU004560"/>
    </source>
</evidence>
<proteinExistence type="inferred from homology"/>
<keyword evidence="14 20" id="KW-0342">GTP-binding</keyword>
<dbReference type="GO" id="GO:0005930">
    <property type="term" value="C:axoneme"/>
    <property type="evidence" value="ECO:0007669"/>
    <property type="project" value="UniProtKB-SubCell"/>
</dbReference>
<evidence type="ECO:0000256" key="9">
    <source>
        <dbReference type="ARBA" id="ARBA00022741"/>
    </source>
</evidence>
<evidence type="ECO:0000256" key="7">
    <source>
        <dbReference type="ARBA" id="ARBA00022490"/>
    </source>
</evidence>
<organism evidence="24 25">
    <name type="scientific">Eptatretus burgeri</name>
    <name type="common">Inshore hagfish</name>
    <dbReference type="NCBI Taxonomy" id="7764"/>
    <lineage>
        <taxon>Eukaryota</taxon>
        <taxon>Metazoa</taxon>
        <taxon>Chordata</taxon>
        <taxon>Craniata</taxon>
        <taxon>Vertebrata</taxon>
        <taxon>Cyclostomata</taxon>
        <taxon>Myxini</taxon>
        <taxon>Myxiniformes</taxon>
        <taxon>Myxinidae</taxon>
        <taxon>Eptatretinae</taxon>
        <taxon>Eptatretus</taxon>
    </lineage>
</organism>
<evidence type="ECO:0000313" key="25">
    <source>
        <dbReference type="Proteomes" id="UP000694388"/>
    </source>
</evidence>
<evidence type="ECO:0000256" key="12">
    <source>
        <dbReference type="ARBA" id="ARBA00023054"/>
    </source>
</evidence>
<evidence type="ECO:0000256" key="6">
    <source>
        <dbReference type="ARBA" id="ARBA00022454"/>
    </source>
</evidence>
<dbReference type="PANTHER" id="PTHR18884">
    <property type="entry name" value="SEPTIN"/>
    <property type="match status" value="1"/>
</dbReference>
<dbReference type="InterPro" id="IPR008115">
    <property type="entry name" value="Septin7"/>
</dbReference>
<keyword evidence="12 21" id="KW-0175">Coiled coil</keyword>
<feature type="region of interest" description="Disordered" evidence="22">
    <location>
        <begin position="305"/>
        <end position="334"/>
    </location>
</feature>
<evidence type="ECO:0000256" key="22">
    <source>
        <dbReference type="SAM" id="MobiDB-lite"/>
    </source>
</evidence>
<keyword evidence="10" id="KW-0498">Mitosis</keyword>
<feature type="coiled-coil region" evidence="21">
    <location>
        <begin position="364"/>
        <end position="405"/>
    </location>
</feature>
<dbReference type="GO" id="GO:0051301">
    <property type="term" value="P:cell division"/>
    <property type="evidence" value="ECO:0007669"/>
    <property type="project" value="UniProtKB-KW"/>
</dbReference>
<reference evidence="24" key="1">
    <citation type="submission" date="2025-05" db="UniProtKB">
        <authorList>
            <consortium name="Ensembl"/>
        </authorList>
    </citation>
    <scope>IDENTIFICATION</scope>
</reference>
<keyword evidence="7" id="KW-0963">Cytoplasm</keyword>
<keyword evidence="15" id="KW-0206">Cytoskeleton</keyword>
<evidence type="ECO:0000256" key="21">
    <source>
        <dbReference type="SAM" id="Coils"/>
    </source>
</evidence>
<evidence type="ECO:0000256" key="18">
    <source>
        <dbReference type="ARBA" id="ARBA00023328"/>
    </source>
</evidence>
<evidence type="ECO:0000256" key="14">
    <source>
        <dbReference type="ARBA" id="ARBA00023134"/>
    </source>
</evidence>
<dbReference type="GO" id="GO:0005819">
    <property type="term" value="C:spindle"/>
    <property type="evidence" value="ECO:0007669"/>
    <property type="project" value="UniProtKB-SubCell"/>
</dbReference>
<name>A0A8C4R856_EPTBU</name>
<evidence type="ECO:0000256" key="5">
    <source>
        <dbReference type="ARBA" id="ARBA00004629"/>
    </source>
</evidence>
<dbReference type="GO" id="GO:0005525">
    <property type="term" value="F:GTP binding"/>
    <property type="evidence" value="ECO:0007669"/>
    <property type="project" value="UniProtKB-UniRule"/>
</dbReference>
<keyword evidence="8" id="KW-0132">Cell division</keyword>
<dbReference type="SUPFAM" id="SSF52540">
    <property type="entry name" value="P-loop containing nucleoside triphosphate hydrolases"/>
    <property type="match status" value="1"/>
</dbReference>
<dbReference type="Pfam" id="PF00735">
    <property type="entry name" value="Septin"/>
    <property type="match status" value="1"/>
</dbReference>
<sequence length="423" mass="48487">MAAEKLNPVRNLEGYVGFANVPNQVYRKAVKHGFEFSLMVVGESGLGKSTLLNSLFLTDVYSAEYPGPSLRSKKTVQIQQTRVLLREGGVHLLLTVIDTPGFGDAINNADCWKPVVEFVESRFEEHLNAESRVNRRPLRDTRVHCCLYFLAPTGHGLKAIDIEFMKQLHERVNIIPLVAKADTMTVEECRQFKKQVLKDIQENEIHIYDFPEVDNEEDSKQTKKARASMPLAVMGSNVLVDSNGRKVRARVYPWGLAEVENSEHCDFSVLRDLLLRCHLQDLKDVTNTVHYENFRAQCLAGLAGPADGTRPRSSLGRSPLEQMESERHEQEGRLQRMEAEMDAVFAAKVQEKMQKLRSSEADLVKRQESMMNTLEVQRRDLEQRRRQFEEERQSLEAHILQLEQQANTGLRTLERNKKKNKIF</sequence>
<evidence type="ECO:0000256" key="15">
    <source>
        <dbReference type="ARBA" id="ARBA00023212"/>
    </source>
</evidence>
<accession>A0A8C4R856</accession>
<keyword evidence="25" id="KW-1185">Reference proteome</keyword>
<dbReference type="FunFam" id="3.40.50.300:FF:000162">
    <property type="entry name" value="septin-7 isoform X1"/>
    <property type="match status" value="1"/>
</dbReference>
<feature type="compositionally biased region" description="Basic and acidic residues" evidence="22">
    <location>
        <begin position="324"/>
        <end position="334"/>
    </location>
</feature>
<dbReference type="GO" id="GO:0032154">
    <property type="term" value="C:cleavage furrow"/>
    <property type="evidence" value="ECO:0007669"/>
    <property type="project" value="UniProtKB-SubCell"/>
</dbReference>
<evidence type="ECO:0000256" key="19">
    <source>
        <dbReference type="PIRNR" id="PIRNR006698"/>
    </source>
</evidence>
<dbReference type="PRINTS" id="PR01742">
    <property type="entry name" value="SEPTIN7"/>
</dbReference>
<dbReference type="GO" id="GO:0031105">
    <property type="term" value="C:septin complex"/>
    <property type="evidence" value="ECO:0007669"/>
    <property type="project" value="InterPro"/>
</dbReference>
<dbReference type="AlphaFoldDB" id="A0A8C4R856"/>
<dbReference type="Gene3D" id="3.40.50.300">
    <property type="entry name" value="P-loop containing nucleotide triphosphate hydrolases"/>
    <property type="match status" value="1"/>
</dbReference>
<keyword evidence="17" id="KW-0131">Cell cycle</keyword>
<dbReference type="Proteomes" id="UP000694388">
    <property type="component" value="Unplaced"/>
</dbReference>
<dbReference type="Ensembl" id="ENSEBUT00000027205.1">
    <property type="protein sequence ID" value="ENSEBUP00000026629.1"/>
    <property type="gene ID" value="ENSEBUG00000016403.1"/>
</dbReference>
<dbReference type="Ensembl" id="ENSEBUT00000027219.1">
    <property type="protein sequence ID" value="ENSEBUP00000026643.1"/>
    <property type="gene ID" value="ENSEBUG00000016403.1"/>
</dbReference>